<comment type="catalytic activity">
    <reaction evidence="1">
        <text>(7,8-dihydropterin-6-yl)methyl diphosphate + 4-aminobenzoate = 7,8-dihydropteroate + diphosphate</text>
        <dbReference type="Rhea" id="RHEA:19949"/>
        <dbReference type="ChEBI" id="CHEBI:17836"/>
        <dbReference type="ChEBI" id="CHEBI:17839"/>
        <dbReference type="ChEBI" id="CHEBI:33019"/>
        <dbReference type="ChEBI" id="CHEBI:72950"/>
        <dbReference type="EC" id="2.5.1.15"/>
    </reaction>
</comment>
<dbReference type="PROSITE" id="PS00792">
    <property type="entry name" value="DHPS_1"/>
    <property type="match status" value="1"/>
</dbReference>
<evidence type="ECO:0000313" key="13">
    <source>
        <dbReference type="Proteomes" id="UP000217209"/>
    </source>
</evidence>
<keyword evidence="7 10" id="KW-0479">Metal-binding</keyword>
<dbReference type="PANTHER" id="PTHR20941">
    <property type="entry name" value="FOLATE SYNTHESIS PROTEINS"/>
    <property type="match status" value="1"/>
</dbReference>
<name>A0A1Q2HYZ4_9CORY</name>
<dbReference type="PANTHER" id="PTHR20941:SF1">
    <property type="entry name" value="FOLIC ACID SYNTHESIS PROTEIN FOL1"/>
    <property type="match status" value="1"/>
</dbReference>
<keyword evidence="9 10" id="KW-0289">Folate biosynthesis</keyword>
<evidence type="ECO:0000256" key="9">
    <source>
        <dbReference type="ARBA" id="ARBA00022909"/>
    </source>
</evidence>
<dbReference type="InterPro" id="IPR000489">
    <property type="entry name" value="Pterin-binding_dom"/>
</dbReference>
<dbReference type="GO" id="GO:0005829">
    <property type="term" value="C:cytosol"/>
    <property type="evidence" value="ECO:0007669"/>
    <property type="project" value="TreeGrafter"/>
</dbReference>
<reference evidence="12 13" key="1">
    <citation type="submission" date="2016-12" db="EMBL/GenBank/DDBJ databases">
        <authorList>
            <person name="Song W.-J."/>
            <person name="Kurnit D.M."/>
        </authorList>
    </citation>
    <scope>NUCLEOTIDE SEQUENCE [LARGE SCALE GENOMIC DNA]</scope>
    <source>
        <strain evidence="12 13">DSM 30827</strain>
    </source>
</reference>
<keyword evidence="13" id="KW-1185">Reference proteome</keyword>
<proteinExistence type="inferred from homology"/>
<evidence type="ECO:0000256" key="6">
    <source>
        <dbReference type="ARBA" id="ARBA00022679"/>
    </source>
</evidence>
<dbReference type="GO" id="GO:0046654">
    <property type="term" value="P:tetrahydrofolate biosynthetic process"/>
    <property type="evidence" value="ECO:0007669"/>
    <property type="project" value="UniProtKB-UniPathway"/>
</dbReference>
<evidence type="ECO:0000256" key="3">
    <source>
        <dbReference type="ARBA" id="ARBA00004763"/>
    </source>
</evidence>
<protein>
    <recommendedName>
        <fullName evidence="5 10">Dihydropteroate synthase</fullName>
        <shortName evidence="10">DHPS</shortName>
        <ecNumber evidence="5 10">2.5.1.15</ecNumber>
    </recommendedName>
    <alternativeName>
        <fullName evidence="10">Dihydropteroate pyrophosphorylase</fullName>
    </alternativeName>
</protein>
<keyword evidence="6 10" id="KW-0808">Transferase</keyword>
<organism evidence="12 13">
    <name type="scientific">Corynebacterium glaucum</name>
    <dbReference type="NCBI Taxonomy" id="187491"/>
    <lineage>
        <taxon>Bacteria</taxon>
        <taxon>Bacillati</taxon>
        <taxon>Actinomycetota</taxon>
        <taxon>Actinomycetes</taxon>
        <taxon>Mycobacteriales</taxon>
        <taxon>Corynebacteriaceae</taxon>
        <taxon>Corynebacterium</taxon>
    </lineage>
</organism>
<dbReference type="GO" id="GO:0004156">
    <property type="term" value="F:dihydropteroate synthase activity"/>
    <property type="evidence" value="ECO:0007669"/>
    <property type="project" value="UniProtKB-EC"/>
</dbReference>
<dbReference type="EC" id="2.5.1.15" evidence="5 10"/>
<evidence type="ECO:0000256" key="10">
    <source>
        <dbReference type="RuleBase" id="RU361205"/>
    </source>
</evidence>
<dbReference type="AlphaFoldDB" id="A0A1Q2HYZ4"/>
<dbReference type="PROSITE" id="PS00793">
    <property type="entry name" value="DHPS_2"/>
    <property type="match status" value="1"/>
</dbReference>
<evidence type="ECO:0000256" key="1">
    <source>
        <dbReference type="ARBA" id="ARBA00000012"/>
    </source>
</evidence>
<dbReference type="GO" id="GO:0046872">
    <property type="term" value="F:metal ion binding"/>
    <property type="evidence" value="ECO:0007669"/>
    <property type="project" value="UniProtKB-KW"/>
</dbReference>
<dbReference type="KEGG" id="cgv:CGLAU_10760"/>
<evidence type="ECO:0000256" key="8">
    <source>
        <dbReference type="ARBA" id="ARBA00022842"/>
    </source>
</evidence>
<dbReference type="NCBIfam" id="TIGR01496">
    <property type="entry name" value="DHPS"/>
    <property type="match status" value="1"/>
</dbReference>
<keyword evidence="8 10" id="KW-0460">Magnesium</keyword>
<comment type="similarity">
    <text evidence="4 10">Belongs to the DHPS family.</text>
</comment>
<dbReference type="InterPro" id="IPR006390">
    <property type="entry name" value="DHP_synth_dom"/>
</dbReference>
<comment type="pathway">
    <text evidence="3 10">Cofactor biosynthesis; tetrahydrofolate biosynthesis; 7,8-dihydrofolate from 2-amino-4-hydroxy-6-hydroxymethyl-7,8-dihydropteridine diphosphate and 4-aminobenzoate: step 1/2.</text>
</comment>
<dbReference type="InterPro" id="IPR011005">
    <property type="entry name" value="Dihydropteroate_synth-like_sf"/>
</dbReference>
<dbReference type="SUPFAM" id="SSF51717">
    <property type="entry name" value="Dihydropteroate synthetase-like"/>
    <property type="match status" value="1"/>
</dbReference>
<evidence type="ECO:0000256" key="7">
    <source>
        <dbReference type="ARBA" id="ARBA00022723"/>
    </source>
</evidence>
<feature type="domain" description="Pterin-binding" evidence="11">
    <location>
        <begin position="20"/>
        <end position="279"/>
    </location>
</feature>
<comment type="function">
    <text evidence="10">Catalyzes the condensation of para-aminobenzoate (pABA) with 6-hydroxymethyl-7,8-dihydropterin diphosphate (DHPt-PP) to form 7,8-dihydropteroate (H2Pte), the immediate precursor of folate derivatives.</text>
</comment>
<dbReference type="Proteomes" id="UP000217209">
    <property type="component" value="Chromosome"/>
</dbReference>
<dbReference type="Pfam" id="PF00809">
    <property type="entry name" value="Pterin_bind"/>
    <property type="match status" value="1"/>
</dbReference>
<evidence type="ECO:0000256" key="5">
    <source>
        <dbReference type="ARBA" id="ARBA00012458"/>
    </source>
</evidence>
<dbReference type="Gene3D" id="3.20.20.20">
    <property type="entry name" value="Dihydropteroate synthase-like"/>
    <property type="match status" value="1"/>
</dbReference>
<dbReference type="UniPathway" id="UPA00077">
    <property type="reaction ID" value="UER00156"/>
</dbReference>
<dbReference type="PROSITE" id="PS50972">
    <property type="entry name" value="PTERIN_BINDING"/>
    <property type="match status" value="1"/>
</dbReference>
<accession>A0A1Q2HYZ4</accession>
<evidence type="ECO:0000259" key="11">
    <source>
        <dbReference type="PROSITE" id="PS50972"/>
    </source>
</evidence>
<dbReference type="CDD" id="cd00739">
    <property type="entry name" value="DHPS"/>
    <property type="match status" value="1"/>
</dbReference>
<gene>
    <name evidence="12" type="primary">folP2</name>
    <name evidence="12" type="ORF">CGLAU_10760</name>
</gene>
<evidence type="ECO:0000313" key="12">
    <source>
        <dbReference type="EMBL" id="AQQ16086.1"/>
    </source>
</evidence>
<sequence>MSATSQPRVTVADLTAPGRTTVMGIVNVTEDSFSDGGKWLHVDQAVAHAHELVRLGADIIDVGAESTRPGATRVAAELEAQRVRPVVEQLHADGIRTSVDTMRAATALAAAEAGVDMINDVSGGLADPDMYTVMAETKLPVCLMHWRADRFESASGVADHGGDVVRDVHNVLAQLTGNAIASGVDPGQIVVDPGLGFAKTAEDNWALLNALPEFVAGDFPVLVGASRKRFLIGIRANRGLEHGPVDADPATAAVTALSAHLGAWCVRVHEVAPSRDAVDVAAAWKHGNTGR</sequence>
<evidence type="ECO:0000256" key="2">
    <source>
        <dbReference type="ARBA" id="ARBA00001946"/>
    </source>
</evidence>
<comment type="cofactor">
    <cofactor evidence="2 10">
        <name>Mg(2+)</name>
        <dbReference type="ChEBI" id="CHEBI:18420"/>
    </cofactor>
</comment>
<dbReference type="GO" id="GO:0046656">
    <property type="term" value="P:folic acid biosynthetic process"/>
    <property type="evidence" value="ECO:0007669"/>
    <property type="project" value="UniProtKB-KW"/>
</dbReference>
<evidence type="ECO:0000256" key="4">
    <source>
        <dbReference type="ARBA" id="ARBA00009503"/>
    </source>
</evidence>
<dbReference type="InterPro" id="IPR045031">
    <property type="entry name" value="DHP_synth-like"/>
</dbReference>
<dbReference type="EMBL" id="CP019688">
    <property type="protein sequence ID" value="AQQ16086.1"/>
    <property type="molecule type" value="Genomic_DNA"/>
</dbReference>